<feature type="domain" description="Amine oxidase" evidence="1">
    <location>
        <begin position="13"/>
        <end position="249"/>
    </location>
</feature>
<organism evidence="2 3">
    <name type="scientific">Paenarthrobacter aromaticivorans</name>
    <dbReference type="NCBI Taxonomy" id="2849150"/>
    <lineage>
        <taxon>Bacteria</taxon>
        <taxon>Bacillati</taxon>
        <taxon>Actinomycetota</taxon>
        <taxon>Actinomycetes</taxon>
        <taxon>Micrococcales</taxon>
        <taxon>Micrococcaceae</taxon>
        <taxon>Paenarthrobacter</taxon>
    </lineage>
</organism>
<dbReference type="PANTHER" id="PTHR10668">
    <property type="entry name" value="PHYTOENE DEHYDROGENASE"/>
    <property type="match status" value="1"/>
</dbReference>
<accession>A0ABS6I5S3</accession>
<reference evidence="2 3" key="1">
    <citation type="submission" date="2021-06" db="EMBL/GenBank/DDBJ databases">
        <authorList>
            <person name="Jeong J.W."/>
        </authorList>
    </citation>
    <scope>NUCLEOTIDE SEQUENCE [LARGE SCALE GENOMIC DNA]</scope>
    <source>
        <strain evidence="2 3">MMS21-TAE1-1</strain>
    </source>
</reference>
<dbReference type="RefSeq" id="WP_216924425.1">
    <property type="nucleotide sequence ID" value="NZ_JAHOPC010000004.1"/>
</dbReference>
<protein>
    <submittedName>
        <fullName evidence="2">NAD(P)/FAD-dependent oxidoreductase</fullName>
    </submittedName>
</protein>
<proteinExistence type="predicted"/>
<comment type="caution">
    <text evidence="2">The sequence shown here is derived from an EMBL/GenBank/DDBJ whole genome shotgun (WGS) entry which is preliminary data.</text>
</comment>
<dbReference type="Proteomes" id="UP000824166">
    <property type="component" value="Unassembled WGS sequence"/>
</dbReference>
<gene>
    <name evidence="2" type="ORF">KSW38_09155</name>
</gene>
<keyword evidence="3" id="KW-1185">Reference proteome</keyword>
<evidence type="ECO:0000313" key="3">
    <source>
        <dbReference type="Proteomes" id="UP000824166"/>
    </source>
</evidence>
<dbReference type="PANTHER" id="PTHR10668:SF105">
    <property type="entry name" value="DEHYDROGENASE-RELATED"/>
    <property type="match status" value="1"/>
</dbReference>
<sequence length="482" mass="50398">MADVAVVGSGPNGLAAAVTMARAGLEVHLYEAADAIGGGTRTSELIEPGYLYDVCSAVHPMALASPFFKEFNLAQRIELRLPEVQHGTPLDVGGAALAYQSLERTAMELGADGPAYRHLIAPLLARVNGVVDFTSNQLLRVPKDPLAAVLFGLATLDQGTPFWGRRFREEAAPALLTGVMSHALGSQPSLSSTGAGLLLAVLAHAGGWVVPVGGSAAIAGAMAEDLIAHGGTIQTGVRVDSFDQVRPAKAILLDVAPPTLARLGGAEIPDNYRRALDAFRFGNAACKVDYILSEPVPWLAPGLRQAGTVHVGGSRMAMAESENLVDMGKHPAEPYVLVSQPSLVDSSRAPVGRHILWTYCHVPAGSDVDMAEAVTARIERYAPGFRDVVVASKTTTAAELAAYNENYVGGDFSAGLLDMRGLVQRPVVSNVPWRTPVPGVYLCSSSTPPGPGVTGMPGYHAAKHALKDIFQMPVPGLGLTVG</sequence>
<dbReference type="Pfam" id="PF01593">
    <property type="entry name" value="Amino_oxidase"/>
    <property type="match status" value="1"/>
</dbReference>
<evidence type="ECO:0000259" key="1">
    <source>
        <dbReference type="Pfam" id="PF01593"/>
    </source>
</evidence>
<dbReference type="InterPro" id="IPR002937">
    <property type="entry name" value="Amino_oxidase"/>
</dbReference>
<evidence type="ECO:0000313" key="2">
    <source>
        <dbReference type="EMBL" id="MBU8866454.1"/>
    </source>
</evidence>
<dbReference type="EMBL" id="JAHOPC010000004">
    <property type="protein sequence ID" value="MBU8866454.1"/>
    <property type="molecule type" value="Genomic_DNA"/>
</dbReference>
<name>A0ABS6I5S3_9MICC</name>